<name>A0A7S3D122_9EUKA</name>
<proteinExistence type="predicted"/>
<organism evidence="1">
    <name type="scientific">Palpitomonas bilix</name>
    <dbReference type="NCBI Taxonomy" id="652834"/>
    <lineage>
        <taxon>Eukaryota</taxon>
        <taxon>Eukaryota incertae sedis</taxon>
    </lineage>
</organism>
<evidence type="ECO:0000313" key="1">
    <source>
        <dbReference type="EMBL" id="CAE0241646.1"/>
    </source>
</evidence>
<accession>A0A7S3D122</accession>
<dbReference type="AlphaFoldDB" id="A0A7S3D122"/>
<gene>
    <name evidence="1" type="ORF">PBIL07802_LOCUS3808</name>
</gene>
<protein>
    <submittedName>
        <fullName evidence="1">Uncharacterized protein</fullName>
    </submittedName>
</protein>
<dbReference type="EMBL" id="HBIB01006192">
    <property type="protein sequence ID" value="CAE0241646.1"/>
    <property type="molecule type" value="Transcribed_RNA"/>
</dbReference>
<sequence>MEIVAMHTSRMGEYPSTSTSVGEDGVGDDEEMWRAIFNTEEMPANVYMWGDEVTLGVGKDSATAFFCVKSSLPFPSPLRDEVIGIVRRLLSAFAAEVADASGSGSNSEKSGACDWSLRQALASVKSAVIDCEEWSSSEPMLPPLALSVYVEEVTACGTLSRRREKEEEKKWEKQDIFSLFLLSFCPSYLFSSRRALATSKYSEALTHSEYSRCFTSAYL</sequence>
<reference evidence="1" key="1">
    <citation type="submission" date="2021-01" db="EMBL/GenBank/DDBJ databases">
        <authorList>
            <person name="Corre E."/>
            <person name="Pelletier E."/>
            <person name="Niang G."/>
            <person name="Scheremetjew M."/>
            <person name="Finn R."/>
            <person name="Kale V."/>
            <person name="Holt S."/>
            <person name="Cochrane G."/>
            <person name="Meng A."/>
            <person name="Brown T."/>
            <person name="Cohen L."/>
        </authorList>
    </citation>
    <scope>NUCLEOTIDE SEQUENCE</scope>
    <source>
        <strain evidence="1">NIES-2562</strain>
    </source>
</reference>